<evidence type="ECO:0000256" key="1">
    <source>
        <dbReference type="ARBA" id="ARBA00010702"/>
    </source>
</evidence>
<dbReference type="AlphaFoldDB" id="A0A841DRM9"/>
<accession>A0A841DRM9</accession>
<feature type="binding site" evidence="3">
    <location>
        <position position="335"/>
    </location>
    <ligand>
        <name>Mg(2+)</name>
        <dbReference type="ChEBI" id="CHEBI:18420"/>
        <label>1</label>
    </ligand>
</feature>
<sequence>MTPASRRDREVTARVRSSMLWSAWADALGFITELTDERGVKRRAGAPVVAEAIAWKRRVGGRFGVQMPLPAGCYSDDTQLRLAVARAITPRGFDVEAFARVELTVWPAYALGGGRASKAAAANLTKVSTPWFGNFFDGWHAAGGNGAAMRIQPHVWAAARPDRADAHLLEVIADAVTTHGHPRALVGAVFHALCLGHALRHGEVPQPEVWPALLDSTDHAVKLIDEHPQLASVWRPTWEQTTGSPLDLAWRETVEECRELLEPARAVSIDLGLCSGDREAAREVYAAFARQTGLADPATRGSGTATVCAALALAAGFRGDPKGCAIVAANELGTDTDTIATMAAALVGAASASPFTETALDTPYLEHVAARLADIACGGSGEDGFGYPDLLEWTPPRAQLDAVGLVNGQLGLAGIALLDVAPDVVSDGRGGYWRWTHSSLGASFLVKHRDQPKPLADSQRPVDPGRRLQPIKISSKRRATSPENSDSQPMLYETDKVSAAQTATPEADHVADGSMSGLPLGDRSMRGGSPVDVDQILNWVVAHGNDKDQVVRDQALGYAVRRIIETGTLEQLIAFTTALRNRHTHR</sequence>
<comment type="caution">
    <text evidence="5">The sequence shown here is derived from an EMBL/GenBank/DDBJ whole genome shotgun (WGS) entry which is preliminary data.</text>
</comment>
<dbReference type="PANTHER" id="PTHR16222:SF24">
    <property type="entry name" value="ADP-RIBOSYLHYDROLASE ARH3"/>
    <property type="match status" value="1"/>
</dbReference>
<comment type="cofactor">
    <cofactor evidence="3">
        <name>Mg(2+)</name>
        <dbReference type="ChEBI" id="CHEBI:18420"/>
    </cofactor>
    <text evidence="3">Binds 2 magnesium ions per subunit.</text>
</comment>
<keyword evidence="3" id="KW-0479">Metal-binding</keyword>
<dbReference type="InterPro" id="IPR036705">
    <property type="entry name" value="Ribosyl_crysJ1_sf"/>
</dbReference>
<keyword evidence="6" id="KW-1185">Reference proteome</keyword>
<organism evidence="5 6">
    <name type="scientific">Kribbella solani</name>
    <dbReference type="NCBI Taxonomy" id="236067"/>
    <lineage>
        <taxon>Bacteria</taxon>
        <taxon>Bacillati</taxon>
        <taxon>Actinomycetota</taxon>
        <taxon>Actinomycetes</taxon>
        <taxon>Propionibacteriales</taxon>
        <taxon>Kribbellaceae</taxon>
        <taxon>Kribbella</taxon>
    </lineage>
</organism>
<feature type="binding site" evidence="3">
    <location>
        <position position="337"/>
    </location>
    <ligand>
        <name>Mg(2+)</name>
        <dbReference type="ChEBI" id="CHEBI:18420"/>
        <label>1</label>
    </ligand>
</feature>
<feature type="binding site" evidence="3">
    <location>
        <position position="76"/>
    </location>
    <ligand>
        <name>Mg(2+)</name>
        <dbReference type="ChEBI" id="CHEBI:18420"/>
        <label>1</label>
    </ligand>
</feature>
<keyword evidence="3" id="KW-0460">Magnesium</keyword>
<feature type="binding site" evidence="3">
    <location>
        <position position="77"/>
    </location>
    <ligand>
        <name>Mg(2+)</name>
        <dbReference type="ChEBI" id="CHEBI:18420"/>
        <label>1</label>
    </ligand>
</feature>
<evidence type="ECO:0000256" key="4">
    <source>
        <dbReference type="SAM" id="MobiDB-lite"/>
    </source>
</evidence>
<gene>
    <name evidence="5" type="ORF">HDA44_003910</name>
</gene>
<dbReference type="SUPFAM" id="SSF101478">
    <property type="entry name" value="ADP-ribosylglycohydrolase"/>
    <property type="match status" value="1"/>
</dbReference>
<feature type="binding site" evidence="3">
    <location>
        <position position="338"/>
    </location>
    <ligand>
        <name>Mg(2+)</name>
        <dbReference type="ChEBI" id="CHEBI:18420"/>
        <label>1</label>
    </ligand>
</feature>
<evidence type="ECO:0000313" key="5">
    <source>
        <dbReference type="EMBL" id="MBB5980569.1"/>
    </source>
</evidence>
<evidence type="ECO:0000256" key="2">
    <source>
        <dbReference type="ARBA" id="ARBA00022801"/>
    </source>
</evidence>
<dbReference type="GO" id="GO:0016787">
    <property type="term" value="F:hydrolase activity"/>
    <property type="evidence" value="ECO:0007669"/>
    <property type="project" value="UniProtKB-KW"/>
</dbReference>
<dbReference type="InterPro" id="IPR050792">
    <property type="entry name" value="ADP-ribosylglycohydrolase"/>
</dbReference>
<protein>
    <submittedName>
        <fullName evidence="5">ADP-ribosylglycohydrolase</fullName>
    </submittedName>
</protein>
<evidence type="ECO:0000313" key="6">
    <source>
        <dbReference type="Proteomes" id="UP000558997"/>
    </source>
</evidence>
<evidence type="ECO:0000256" key="3">
    <source>
        <dbReference type="PIRSR" id="PIRSR605502-1"/>
    </source>
</evidence>
<feature type="binding site" evidence="3">
    <location>
        <position position="75"/>
    </location>
    <ligand>
        <name>Mg(2+)</name>
        <dbReference type="ChEBI" id="CHEBI:18420"/>
        <label>1</label>
    </ligand>
</feature>
<dbReference type="PANTHER" id="PTHR16222">
    <property type="entry name" value="ADP-RIBOSYLGLYCOHYDROLASE"/>
    <property type="match status" value="1"/>
</dbReference>
<proteinExistence type="inferred from homology"/>
<dbReference type="Pfam" id="PF03747">
    <property type="entry name" value="ADP_ribosyl_GH"/>
    <property type="match status" value="1"/>
</dbReference>
<feature type="region of interest" description="Disordered" evidence="4">
    <location>
        <begin position="451"/>
        <end position="491"/>
    </location>
</feature>
<dbReference type="GO" id="GO:0046872">
    <property type="term" value="F:metal ion binding"/>
    <property type="evidence" value="ECO:0007669"/>
    <property type="project" value="UniProtKB-KW"/>
</dbReference>
<reference evidence="5 6" key="1">
    <citation type="submission" date="2020-08" db="EMBL/GenBank/DDBJ databases">
        <title>Sequencing the genomes of 1000 actinobacteria strains.</title>
        <authorList>
            <person name="Klenk H.-P."/>
        </authorList>
    </citation>
    <scope>NUCLEOTIDE SEQUENCE [LARGE SCALE GENOMIC DNA]</scope>
    <source>
        <strain evidence="5 6">DSM 17294</strain>
    </source>
</reference>
<name>A0A841DRM9_9ACTN</name>
<comment type="similarity">
    <text evidence="1">Belongs to the ADP-ribosylglycohydrolase family.</text>
</comment>
<keyword evidence="2 5" id="KW-0378">Hydrolase</keyword>
<dbReference type="Gene3D" id="1.10.4080.10">
    <property type="entry name" value="ADP-ribosylation/Crystallin J1"/>
    <property type="match status" value="1"/>
</dbReference>
<dbReference type="RefSeq" id="WP_184836412.1">
    <property type="nucleotide sequence ID" value="NZ_BAAAVN010000003.1"/>
</dbReference>
<dbReference type="InterPro" id="IPR005502">
    <property type="entry name" value="Ribosyl_crysJ1"/>
</dbReference>
<dbReference type="Proteomes" id="UP000558997">
    <property type="component" value="Unassembled WGS sequence"/>
</dbReference>
<dbReference type="EMBL" id="JACHNF010000001">
    <property type="protein sequence ID" value="MBB5980569.1"/>
    <property type="molecule type" value="Genomic_DNA"/>
</dbReference>